<proteinExistence type="predicted"/>
<sequence length="475" mass="51537">MKKIQLYIGAVLLSAIVGCTGDFKEVVDFTEVTNPTLSEESVVGQPNSAVIWAAGIEREISRTFNEILILAELGSDNYENTQTFFSQFLDGLDIRTTDPDIRDTQNEIARVAKMAQFGLETVGPNDPNYSPAQEAEFHYYLGLSRMLSAMYFSALPQETVGVPVVSAENYQSAIQSFQTAVSISAKPEYHLAIARSNYYLGNKSAAVSAANAALALSTDFTREAKFDEAEGPSNAMEDALYERATFDDFQPLPSLDFLDPKYSFLSPEQDASVHYLKAEEAYLILAEANLSDGNVAAAQANLNDLLDLVATREVRVIDDRAEQRSEVDPGGRPDNSGVVVNGRSGLVLDRQDGVVAVPSISGTSLTTAEIAAFANDDESLSKLYRTRQEIFIAEGIRFVDMGVKLVINENEILQNENVNEGDFGTVAVIPSFIASIIPDLDAFTYDAGAGVATTTVDLNDVLVANKTSEAVVPFY</sequence>
<dbReference type="Gene3D" id="1.25.40.10">
    <property type="entry name" value="Tetratricopeptide repeat domain"/>
    <property type="match status" value="1"/>
</dbReference>
<dbReference type="PROSITE" id="PS51257">
    <property type="entry name" value="PROKAR_LIPOPROTEIN"/>
    <property type="match status" value="1"/>
</dbReference>
<organism evidence="1 2">
    <name type="scientific">Zeaxanthinibacter enoshimensis</name>
    <dbReference type="NCBI Taxonomy" id="392009"/>
    <lineage>
        <taxon>Bacteria</taxon>
        <taxon>Pseudomonadati</taxon>
        <taxon>Bacteroidota</taxon>
        <taxon>Flavobacteriia</taxon>
        <taxon>Flavobacteriales</taxon>
        <taxon>Flavobacteriaceae</taxon>
        <taxon>Zeaxanthinibacter</taxon>
    </lineage>
</organism>
<gene>
    <name evidence="1" type="ORF">CLV82_1265</name>
</gene>
<dbReference type="EMBL" id="SNYI01000001">
    <property type="protein sequence ID" value="TDQ33425.1"/>
    <property type="molecule type" value="Genomic_DNA"/>
</dbReference>
<comment type="caution">
    <text evidence="1">The sequence shown here is derived from an EMBL/GenBank/DDBJ whole genome shotgun (WGS) entry which is preliminary data.</text>
</comment>
<accession>A0A4R6TQ21</accession>
<dbReference type="InterPro" id="IPR011990">
    <property type="entry name" value="TPR-like_helical_dom_sf"/>
</dbReference>
<dbReference type="AlphaFoldDB" id="A0A4R6TQ21"/>
<evidence type="ECO:0008006" key="3">
    <source>
        <dbReference type="Google" id="ProtNLM"/>
    </source>
</evidence>
<evidence type="ECO:0000313" key="2">
    <source>
        <dbReference type="Proteomes" id="UP000295468"/>
    </source>
</evidence>
<protein>
    <recommendedName>
        <fullName evidence="3">SusD-like starch-binding protein associating with outer membrane</fullName>
    </recommendedName>
</protein>
<reference evidence="1 2" key="1">
    <citation type="submission" date="2019-03" db="EMBL/GenBank/DDBJ databases">
        <title>Genomic Encyclopedia of Archaeal and Bacterial Type Strains, Phase II (KMG-II): from individual species to whole genera.</title>
        <authorList>
            <person name="Goeker M."/>
        </authorList>
    </citation>
    <scope>NUCLEOTIDE SEQUENCE [LARGE SCALE GENOMIC DNA]</scope>
    <source>
        <strain evidence="1 2">DSM 18435</strain>
    </source>
</reference>
<dbReference type="Proteomes" id="UP000295468">
    <property type="component" value="Unassembled WGS sequence"/>
</dbReference>
<name>A0A4R6TQ21_9FLAO</name>
<evidence type="ECO:0000313" key="1">
    <source>
        <dbReference type="EMBL" id="TDQ33425.1"/>
    </source>
</evidence>
<keyword evidence="2" id="KW-1185">Reference proteome</keyword>
<dbReference type="RefSeq" id="WP_133643415.1">
    <property type="nucleotide sequence ID" value="NZ_SNYI01000001.1"/>
</dbReference>
<dbReference type="OrthoDB" id="1490855at2"/>
<dbReference type="SUPFAM" id="SSF48452">
    <property type="entry name" value="TPR-like"/>
    <property type="match status" value="1"/>
</dbReference>